<dbReference type="OrthoDB" id="9793111at2"/>
<dbReference type="EMBL" id="QZFU01000020">
    <property type="protein sequence ID" value="RJO74110.1"/>
    <property type="molecule type" value="Genomic_DNA"/>
</dbReference>
<feature type="compositionally biased region" description="Low complexity" evidence="11">
    <location>
        <begin position="200"/>
        <end position="213"/>
    </location>
</feature>
<name>A0A3A4KJZ0_9NOCA</name>
<accession>A0A3A4KJZ0</accession>
<protein>
    <recommendedName>
        <fullName evidence="3">GTP cyclohydrolase II</fullName>
        <ecNumber evidence="3">3.5.4.25</ecNumber>
    </recommendedName>
</protein>
<dbReference type="Proteomes" id="UP000266677">
    <property type="component" value="Unassembled WGS sequence"/>
</dbReference>
<dbReference type="PANTHER" id="PTHR21327:SF18">
    <property type="entry name" value="3,4-DIHYDROXY-2-BUTANONE 4-PHOSPHATE SYNTHASE"/>
    <property type="match status" value="1"/>
</dbReference>
<proteinExistence type="predicted"/>
<dbReference type="GO" id="GO:0008686">
    <property type="term" value="F:3,4-dihydroxy-2-butanone-4-phosphate synthase activity"/>
    <property type="evidence" value="ECO:0007669"/>
    <property type="project" value="TreeGrafter"/>
</dbReference>
<reference evidence="13 14" key="1">
    <citation type="submission" date="2018-09" db="EMBL/GenBank/DDBJ databases">
        <title>YIM PH21274 draft genome.</title>
        <authorList>
            <person name="Miao C."/>
        </authorList>
    </citation>
    <scope>NUCLEOTIDE SEQUENCE [LARGE SCALE GENOMIC DNA]</scope>
    <source>
        <strain evidence="13 14">YIM PH 21724</strain>
    </source>
</reference>
<dbReference type="GO" id="GO:0005525">
    <property type="term" value="F:GTP binding"/>
    <property type="evidence" value="ECO:0007669"/>
    <property type="project" value="UniProtKB-KW"/>
</dbReference>
<keyword evidence="7 13" id="KW-0378">Hydrolase</keyword>
<feature type="region of interest" description="Disordered" evidence="11">
    <location>
        <begin position="200"/>
        <end position="233"/>
    </location>
</feature>
<dbReference type="GO" id="GO:0009231">
    <property type="term" value="P:riboflavin biosynthetic process"/>
    <property type="evidence" value="ECO:0007669"/>
    <property type="project" value="UniProtKB-UniPathway"/>
</dbReference>
<evidence type="ECO:0000256" key="10">
    <source>
        <dbReference type="ARBA" id="ARBA00049295"/>
    </source>
</evidence>
<evidence type="ECO:0000256" key="5">
    <source>
        <dbReference type="ARBA" id="ARBA00022723"/>
    </source>
</evidence>
<organism evidence="13 14">
    <name type="scientific">Nocardia panacis</name>
    <dbReference type="NCBI Taxonomy" id="2340916"/>
    <lineage>
        <taxon>Bacteria</taxon>
        <taxon>Bacillati</taxon>
        <taxon>Actinomycetota</taxon>
        <taxon>Actinomycetes</taxon>
        <taxon>Mycobacteriales</taxon>
        <taxon>Nocardiaceae</taxon>
        <taxon>Nocardia</taxon>
    </lineage>
</organism>
<evidence type="ECO:0000256" key="3">
    <source>
        <dbReference type="ARBA" id="ARBA00012762"/>
    </source>
</evidence>
<dbReference type="GO" id="GO:0005829">
    <property type="term" value="C:cytosol"/>
    <property type="evidence" value="ECO:0007669"/>
    <property type="project" value="TreeGrafter"/>
</dbReference>
<dbReference type="SUPFAM" id="SSF142695">
    <property type="entry name" value="RibA-like"/>
    <property type="match status" value="1"/>
</dbReference>
<evidence type="ECO:0000313" key="13">
    <source>
        <dbReference type="EMBL" id="RJO74110.1"/>
    </source>
</evidence>
<dbReference type="GO" id="GO:0003935">
    <property type="term" value="F:GTP cyclohydrolase II activity"/>
    <property type="evidence" value="ECO:0007669"/>
    <property type="project" value="UniProtKB-EC"/>
</dbReference>
<keyword evidence="14" id="KW-1185">Reference proteome</keyword>
<dbReference type="RefSeq" id="WP_120042276.1">
    <property type="nucleotide sequence ID" value="NZ_QZFU01000020.1"/>
</dbReference>
<comment type="cofactor">
    <cofactor evidence="1">
        <name>Zn(2+)</name>
        <dbReference type="ChEBI" id="CHEBI:29105"/>
    </cofactor>
</comment>
<evidence type="ECO:0000256" key="4">
    <source>
        <dbReference type="ARBA" id="ARBA00022619"/>
    </source>
</evidence>
<dbReference type="CDD" id="cd00641">
    <property type="entry name" value="GTP_cyclohydro2"/>
    <property type="match status" value="1"/>
</dbReference>
<comment type="caution">
    <text evidence="13">The sequence shown here is derived from an EMBL/GenBank/DDBJ whole genome shotgun (WGS) entry which is preliminary data.</text>
</comment>
<dbReference type="InterPro" id="IPR036144">
    <property type="entry name" value="RibA-like_sf"/>
</dbReference>
<dbReference type="EC" id="3.5.4.25" evidence="3"/>
<keyword evidence="4" id="KW-0686">Riboflavin biosynthesis</keyword>
<keyword evidence="5" id="KW-0479">Metal-binding</keyword>
<keyword evidence="8" id="KW-0862">Zinc</keyword>
<evidence type="ECO:0000259" key="12">
    <source>
        <dbReference type="Pfam" id="PF00925"/>
    </source>
</evidence>
<evidence type="ECO:0000256" key="6">
    <source>
        <dbReference type="ARBA" id="ARBA00022741"/>
    </source>
</evidence>
<dbReference type="InterPro" id="IPR032677">
    <property type="entry name" value="GTP_cyclohydro_II"/>
</dbReference>
<comment type="pathway">
    <text evidence="2">Cofactor biosynthesis; riboflavin biosynthesis; 5-amino-6-(D-ribitylamino)uracil from GTP: step 1/4.</text>
</comment>
<keyword evidence="6" id="KW-0547">Nucleotide-binding</keyword>
<evidence type="ECO:0000256" key="1">
    <source>
        <dbReference type="ARBA" id="ARBA00001947"/>
    </source>
</evidence>
<dbReference type="Gene3D" id="3.40.50.10990">
    <property type="entry name" value="GTP cyclohydrolase II"/>
    <property type="match status" value="1"/>
</dbReference>
<evidence type="ECO:0000256" key="9">
    <source>
        <dbReference type="ARBA" id="ARBA00023134"/>
    </source>
</evidence>
<sequence length="233" mass="24970">MRTTVSNLAGDTEHRITRAGGELRVRVLELDGYGESGHALIFGDPADGCLVRVHSRCLYGEALGSDDCDCGPELTKSLDLMQANGSGVLIYLEQEGRGLGLLAKARGYRHSQCRGTDTFASYEALGYPADARSYDAAARVLLALRLRAVDLLTNNPAKVAALTAAGLAVTAVPLYTRVRSERARDYLEAKRRRRGHWIPTDAAPWAADPEPATSTAPEQLSSLLAAPEAPLPV</sequence>
<dbReference type="UniPathway" id="UPA00275"/>
<evidence type="ECO:0000256" key="8">
    <source>
        <dbReference type="ARBA" id="ARBA00022833"/>
    </source>
</evidence>
<dbReference type="PANTHER" id="PTHR21327">
    <property type="entry name" value="GTP CYCLOHYDROLASE II-RELATED"/>
    <property type="match status" value="1"/>
</dbReference>
<dbReference type="AlphaFoldDB" id="A0A3A4KJZ0"/>
<dbReference type="NCBIfam" id="NF001591">
    <property type="entry name" value="PRK00393.1"/>
    <property type="match status" value="1"/>
</dbReference>
<dbReference type="InterPro" id="IPR000926">
    <property type="entry name" value="RibA"/>
</dbReference>
<keyword evidence="9" id="KW-0342">GTP-binding</keyword>
<feature type="compositionally biased region" description="Low complexity" evidence="11">
    <location>
        <begin position="223"/>
        <end position="233"/>
    </location>
</feature>
<evidence type="ECO:0000256" key="7">
    <source>
        <dbReference type="ARBA" id="ARBA00022801"/>
    </source>
</evidence>
<dbReference type="GO" id="GO:0046872">
    <property type="term" value="F:metal ion binding"/>
    <property type="evidence" value="ECO:0007669"/>
    <property type="project" value="UniProtKB-KW"/>
</dbReference>
<dbReference type="Pfam" id="PF00925">
    <property type="entry name" value="GTP_cyclohydro2"/>
    <property type="match status" value="1"/>
</dbReference>
<feature type="domain" description="GTP cyclohydrolase II" evidence="12">
    <location>
        <begin position="17"/>
        <end position="170"/>
    </location>
</feature>
<evidence type="ECO:0000313" key="14">
    <source>
        <dbReference type="Proteomes" id="UP000266677"/>
    </source>
</evidence>
<evidence type="ECO:0000256" key="11">
    <source>
        <dbReference type="SAM" id="MobiDB-lite"/>
    </source>
</evidence>
<gene>
    <name evidence="13" type="ORF">D5S18_18320</name>
</gene>
<comment type="catalytic activity">
    <reaction evidence="10">
        <text>GTP + 4 H2O = 2,5-diamino-6-hydroxy-4-(5-phosphoribosylamino)-pyrimidine + formate + 2 phosphate + 3 H(+)</text>
        <dbReference type="Rhea" id="RHEA:23704"/>
        <dbReference type="ChEBI" id="CHEBI:15377"/>
        <dbReference type="ChEBI" id="CHEBI:15378"/>
        <dbReference type="ChEBI" id="CHEBI:15740"/>
        <dbReference type="ChEBI" id="CHEBI:37565"/>
        <dbReference type="ChEBI" id="CHEBI:43474"/>
        <dbReference type="ChEBI" id="CHEBI:58614"/>
        <dbReference type="EC" id="3.5.4.25"/>
    </reaction>
</comment>
<evidence type="ECO:0000256" key="2">
    <source>
        <dbReference type="ARBA" id="ARBA00004853"/>
    </source>
</evidence>